<organism evidence="2 3">
    <name type="scientific">Marivivens niveibacter</name>
    <dbReference type="NCBI Taxonomy" id="1930667"/>
    <lineage>
        <taxon>Bacteria</taxon>
        <taxon>Pseudomonadati</taxon>
        <taxon>Pseudomonadota</taxon>
        <taxon>Alphaproteobacteria</taxon>
        <taxon>Rhodobacterales</taxon>
        <taxon>Paracoccaceae</taxon>
        <taxon>Marivivens group</taxon>
        <taxon>Marivivens</taxon>
    </lineage>
</organism>
<proteinExistence type="predicted"/>
<dbReference type="AlphaFoldDB" id="A0A251WXN0"/>
<dbReference type="Proteomes" id="UP000194664">
    <property type="component" value="Unassembled WGS sequence"/>
</dbReference>
<evidence type="ECO:0000313" key="3">
    <source>
        <dbReference type="Proteomes" id="UP000194664"/>
    </source>
</evidence>
<dbReference type="OrthoDB" id="9806903at2"/>
<dbReference type="InterPro" id="IPR027417">
    <property type="entry name" value="P-loop_NTPase"/>
</dbReference>
<gene>
    <name evidence="2" type="ORF">BVC71_10025</name>
</gene>
<dbReference type="GO" id="GO:0016887">
    <property type="term" value="F:ATP hydrolysis activity"/>
    <property type="evidence" value="ECO:0007669"/>
    <property type="project" value="InterPro"/>
</dbReference>
<comment type="caution">
    <text evidence="2">The sequence shown here is derived from an EMBL/GenBank/DDBJ whole genome shotgun (WGS) entry which is preliminary data.</text>
</comment>
<reference evidence="2 3" key="1">
    <citation type="submission" date="2016-12" db="EMBL/GenBank/DDBJ databases">
        <title>The draft genome sequence of HSLHS2.</title>
        <authorList>
            <person name="Hu D."/>
            <person name="Wang L."/>
            <person name="Shao Z."/>
        </authorList>
    </citation>
    <scope>NUCLEOTIDE SEQUENCE [LARGE SCALE GENOMIC DNA]</scope>
    <source>
        <strain evidence="2">MCCC 1A06712</strain>
    </source>
</reference>
<dbReference type="InterPro" id="IPR003959">
    <property type="entry name" value="ATPase_AAA_core"/>
</dbReference>
<dbReference type="Gene3D" id="3.40.50.300">
    <property type="entry name" value="P-loop containing nucleotide triphosphate hydrolases"/>
    <property type="match status" value="1"/>
</dbReference>
<dbReference type="SUPFAM" id="SSF52540">
    <property type="entry name" value="P-loop containing nucleoside triphosphate hydrolases"/>
    <property type="match status" value="1"/>
</dbReference>
<accession>A0A251WXN0</accession>
<dbReference type="GO" id="GO:0005524">
    <property type="term" value="F:ATP binding"/>
    <property type="evidence" value="ECO:0007669"/>
    <property type="project" value="InterPro"/>
</dbReference>
<sequence length="642" mass="70837">MSQNTGQMELREADIRKHYPAALALLQGFDHAPRIGKPVASLPERSPGIGARRAFRATTPGLAASRSTRNEGVHLIETIEELNSNDGLISPAQSAVLNALRRAIAVARAVGDQFAEISGLADLKRANLQGGMAPSKSVEFAEALSAEALASLHVFGSFLTFALADRVSDVTVDQPDVVEVLTENALLGMQGALWELERQIEGREDSDEHLVARVVSFAEVLMEKVAARAANAPRLGAFVDGSWRTDDGFTVNGFTAARAAKSTTLTMQFKKPHEVVGNHIAKYQAMKLAKMLMAYDFDRKMNPFADLGGFIFTFMGDGAPGTGKTTLIQMMAGMVHDYCQIAGYPFRYQNFGIDNIDSYQGKSGQNAKAFINTVLDPSVIGFGTIDDIDQIAGKRGDRQSSAGQQEVTAVFMEAFAGANTVVRGNCTFGMFSNFPENVDDALRQRAGARFLVDGPQTREDYIDILSLLLAKNHDIPLGQHDLFSAQQIKRAVARSFESHNRPKEARLEQVFDRLHGQIGQPDTIAKLGAYLKAIQEADHRFTGRAIKNITDAVKVRAMDFELPDEWMENPELFLRKDYDTKRNMISDLRQPITTDMVLQEINRYADSEFRYAGKSDEAAIEQMVRDLRLSEEAKRRYLEGKV</sequence>
<protein>
    <submittedName>
        <fullName evidence="2">AAA family ATPase</fullName>
    </submittedName>
</protein>
<evidence type="ECO:0000313" key="2">
    <source>
        <dbReference type="EMBL" id="OUD09041.1"/>
    </source>
</evidence>
<keyword evidence="3" id="KW-1185">Reference proteome</keyword>
<name>A0A251WXN0_9RHOB</name>
<dbReference type="RefSeq" id="WP_086451522.1">
    <property type="nucleotide sequence ID" value="NZ_MSPP01000003.1"/>
</dbReference>
<dbReference type="EMBL" id="MSPP01000003">
    <property type="protein sequence ID" value="OUD09041.1"/>
    <property type="molecule type" value="Genomic_DNA"/>
</dbReference>
<feature type="domain" description="ATPase AAA-type core" evidence="1">
    <location>
        <begin position="318"/>
        <end position="451"/>
    </location>
</feature>
<evidence type="ECO:0000259" key="1">
    <source>
        <dbReference type="Pfam" id="PF00004"/>
    </source>
</evidence>
<dbReference type="Pfam" id="PF00004">
    <property type="entry name" value="AAA"/>
    <property type="match status" value="1"/>
</dbReference>